<dbReference type="AlphaFoldDB" id="A0A699RWW7"/>
<keyword evidence="1" id="KW-1133">Transmembrane helix</keyword>
<feature type="transmembrane region" description="Helical" evidence="1">
    <location>
        <begin position="21"/>
        <end position="42"/>
    </location>
</feature>
<evidence type="ECO:0000256" key="1">
    <source>
        <dbReference type="SAM" id="Phobius"/>
    </source>
</evidence>
<sequence length="105" mass="11952">MARLCASSDCKARVRQAMTMAIPRVGIIMAMPSVFQTMHQLISFTSQNRMWVFSILRYAAGMAYTSSVSRDESIREAIEIISLIATLDKTRGWQESIKSFEFCFQ</sequence>
<accession>A0A699RWW7</accession>
<evidence type="ECO:0000313" key="2">
    <source>
        <dbReference type="EMBL" id="GFC87404.1"/>
    </source>
</evidence>
<keyword evidence="1" id="KW-0472">Membrane</keyword>
<keyword evidence="1" id="KW-0812">Transmembrane</keyword>
<proteinExistence type="predicted"/>
<dbReference type="EMBL" id="BKCJ011110084">
    <property type="protein sequence ID" value="GFC87404.1"/>
    <property type="molecule type" value="Genomic_DNA"/>
</dbReference>
<comment type="caution">
    <text evidence="2">The sequence shown here is derived from an EMBL/GenBank/DDBJ whole genome shotgun (WGS) entry which is preliminary data.</text>
</comment>
<reference evidence="2" key="1">
    <citation type="journal article" date="2019" name="Sci. Rep.">
        <title>Draft genome of Tanacetum cinerariifolium, the natural source of mosquito coil.</title>
        <authorList>
            <person name="Yamashiro T."/>
            <person name="Shiraishi A."/>
            <person name="Satake H."/>
            <person name="Nakayama K."/>
        </authorList>
    </citation>
    <scope>NUCLEOTIDE SEQUENCE</scope>
</reference>
<organism evidence="2">
    <name type="scientific">Tanacetum cinerariifolium</name>
    <name type="common">Dalmatian daisy</name>
    <name type="synonym">Chrysanthemum cinerariifolium</name>
    <dbReference type="NCBI Taxonomy" id="118510"/>
    <lineage>
        <taxon>Eukaryota</taxon>
        <taxon>Viridiplantae</taxon>
        <taxon>Streptophyta</taxon>
        <taxon>Embryophyta</taxon>
        <taxon>Tracheophyta</taxon>
        <taxon>Spermatophyta</taxon>
        <taxon>Magnoliopsida</taxon>
        <taxon>eudicotyledons</taxon>
        <taxon>Gunneridae</taxon>
        <taxon>Pentapetalae</taxon>
        <taxon>asterids</taxon>
        <taxon>campanulids</taxon>
        <taxon>Asterales</taxon>
        <taxon>Asteraceae</taxon>
        <taxon>Asteroideae</taxon>
        <taxon>Anthemideae</taxon>
        <taxon>Anthemidinae</taxon>
        <taxon>Tanacetum</taxon>
    </lineage>
</organism>
<name>A0A699RWW7_TANCI</name>
<protein>
    <submittedName>
        <fullName evidence="2">Uncharacterized protein</fullName>
    </submittedName>
</protein>
<gene>
    <name evidence="2" type="ORF">Tci_859374</name>
</gene>